<sequence>DALKSAMEKNDRPVQAKCLHSFAEIHKKLHDFEKAYPRYEAALNIMVETGDRYGQMEVLIGRADAMMLGNNVKKVPVKTDRIVDHRTCPTRSLSIYIPQPS</sequence>
<dbReference type="SUPFAM" id="SSF48452">
    <property type="entry name" value="TPR-like"/>
    <property type="match status" value="1"/>
</dbReference>
<dbReference type="KEGG" id="lak:112042135"/>
<evidence type="ECO:0000313" key="2">
    <source>
        <dbReference type="RefSeq" id="XP_023931891.1"/>
    </source>
</evidence>
<dbReference type="GeneID" id="112042135"/>
<feature type="non-terminal residue" evidence="2">
    <location>
        <position position="101"/>
    </location>
</feature>
<dbReference type="GO" id="GO:0033130">
    <property type="term" value="F:acetylcholine receptor binding"/>
    <property type="evidence" value="ECO:0007669"/>
    <property type="project" value="TreeGrafter"/>
</dbReference>
<accession>A0A2R2MNU4</accession>
<dbReference type="GO" id="GO:1900075">
    <property type="term" value="P:positive regulation of neuromuscular synaptic transmission"/>
    <property type="evidence" value="ECO:0007669"/>
    <property type="project" value="TreeGrafter"/>
</dbReference>
<dbReference type="OrthoDB" id="10040854at2759"/>
<feature type="non-terminal residue" evidence="2">
    <location>
        <position position="1"/>
    </location>
</feature>
<dbReference type="GO" id="GO:0031594">
    <property type="term" value="C:neuromuscular junction"/>
    <property type="evidence" value="ECO:0007669"/>
    <property type="project" value="TreeGrafter"/>
</dbReference>
<dbReference type="InterPro" id="IPR052480">
    <property type="entry name" value="RAPsyn"/>
</dbReference>
<dbReference type="RefSeq" id="XP_023931891.1">
    <property type="nucleotide sequence ID" value="XM_024076123.1"/>
</dbReference>
<dbReference type="AlphaFoldDB" id="A0A2R2MNU4"/>
<dbReference type="InterPro" id="IPR011990">
    <property type="entry name" value="TPR-like_helical_dom_sf"/>
</dbReference>
<gene>
    <name evidence="2" type="primary">LOC112042135</name>
</gene>
<dbReference type="PANTHER" id="PTHR46574:SF1">
    <property type="entry name" value="43 KDA RECEPTOR-ASSOCIATED PROTEIN OF THE SYNAPSE"/>
    <property type="match status" value="1"/>
</dbReference>
<keyword evidence="1" id="KW-1185">Reference proteome</keyword>
<proteinExistence type="predicted"/>
<name>A0A2R2MNU4_LINAN</name>
<protein>
    <submittedName>
        <fullName evidence="2">43 kDa receptor-associated protein of the synapse-like</fullName>
    </submittedName>
</protein>
<dbReference type="STRING" id="7574.A0A2R2MNU4"/>
<dbReference type="GO" id="GO:0005886">
    <property type="term" value="C:plasma membrane"/>
    <property type="evidence" value="ECO:0007669"/>
    <property type="project" value="TreeGrafter"/>
</dbReference>
<evidence type="ECO:0000313" key="1">
    <source>
        <dbReference type="Proteomes" id="UP000085678"/>
    </source>
</evidence>
<dbReference type="GO" id="GO:0007271">
    <property type="term" value="P:synaptic transmission, cholinergic"/>
    <property type="evidence" value="ECO:0007669"/>
    <property type="project" value="TreeGrafter"/>
</dbReference>
<dbReference type="Gene3D" id="1.25.40.10">
    <property type="entry name" value="Tetratricopeptide repeat domain"/>
    <property type="match status" value="1"/>
</dbReference>
<dbReference type="Proteomes" id="UP000085678">
    <property type="component" value="Unplaced"/>
</dbReference>
<reference evidence="2" key="1">
    <citation type="submission" date="2025-08" db="UniProtKB">
        <authorList>
            <consortium name="RefSeq"/>
        </authorList>
    </citation>
    <scope>IDENTIFICATION</scope>
    <source>
        <tissue evidence="2">Gonads</tissue>
    </source>
</reference>
<organism evidence="1 2">
    <name type="scientific">Lingula anatina</name>
    <name type="common">Brachiopod</name>
    <name type="synonym">Lingula unguis</name>
    <dbReference type="NCBI Taxonomy" id="7574"/>
    <lineage>
        <taxon>Eukaryota</taxon>
        <taxon>Metazoa</taxon>
        <taxon>Spiralia</taxon>
        <taxon>Lophotrochozoa</taxon>
        <taxon>Brachiopoda</taxon>
        <taxon>Linguliformea</taxon>
        <taxon>Lingulata</taxon>
        <taxon>Lingulida</taxon>
        <taxon>Linguloidea</taxon>
        <taxon>Lingulidae</taxon>
        <taxon>Lingula</taxon>
    </lineage>
</organism>
<dbReference type="PANTHER" id="PTHR46574">
    <property type="entry name" value="43 KDA RECEPTOR-ASSOCIATED PROTEIN OF THE SYNAPSE"/>
    <property type="match status" value="1"/>
</dbReference>
<dbReference type="InParanoid" id="A0A2R2MNU4"/>